<evidence type="ECO:0000259" key="11">
    <source>
        <dbReference type="Pfam" id="PF08245"/>
    </source>
</evidence>
<evidence type="ECO:0000256" key="5">
    <source>
        <dbReference type="ARBA" id="ARBA00022741"/>
    </source>
</evidence>
<dbReference type="Pfam" id="PF02875">
    <property type="entry name" value="Mur_ligase_C"/>
    <property type="match status" value="1"/>
</dbReference>
<name>A0A6I6DBP5_9FIRM</name>
<dbReference type="Pfam" id="PF08245">
    <property type="entry name" value="Mur_ligase_M"/>
    <property type="match status" value="1"/>
</dbReference>
<dbReference type="InterPro" id="IPR036615">
    <property type="entry name" value="Mur_ligase_C_dom_sf"/>
</dbReference>
<evidence type="ECO:0000256" key="6">
    <source>
        <dbReference type="ARBA" id="ARBA00022840"/>
    </source>
</evidence>
<evidence type="ECO:0000256" key="1">
    <source>
        <dbReference type="ARBA" id="ARBA00008276"/>
    </source>
</evidence>
<dbReference type="Gene3D" id="3.90.190.20">
    <property type="entry name" value="Mur ligase, C-terminal domain"/>
    <property type="match status" value="1"/>
</dbReference>
<proteinExistence type="inferred from homology"/>
<dbReference type="GO" id="GO:0046872">
    <property type="term" value="F:metal ion binding"/>
    <property type="evidence" value="ECO:0007669"/>
    <property type="project" value="UniProtKB-KW"/>
</dbReference>
<dbReference type="GO" id="GO:0004326">
    <property type="term" value="F:tetrahydrofolylpolyglutamate synthase activity"/>
    <property type="evidence" value="ECO:0007669"/>
    <property type="project" value="UniProtKB-EC"/>
</dbReference>
<evidence type="ECO:0000256" key="4">
    <source>
        <dbReference type="ARBA" id="ARBA00022723"/>
    </source>
</evidence>
<protein>
    <recommendedName>
        <fullName evidence="2">tetrahydrofolate synthase</fullName>
        <ecNumber evidence="2">6.3.2.17</ecNumber>
    </recommendedName>
    <alternativeName>
        <fullName evidence="8">Tetrahydrofolylpolyglutamate synthase</fullName>
    </alternativeName>
</protein>
<dbReference type="InterPro" id="IPR036565">
    <property type="entry name" value="Mur-like_cat_sf"/>
</dbReference>
<reference evidence="13" key="1">
    <citation type="journal article" date="2019" name="Microbiology">
        <title>Complete Genome Sequence of an Uncultured Bacterium of the Candidate Phylum Bipolaricaulota.</title>
        <authorList>
            <person name="Kadnikov V.V."/>
            <person name="Mardanov A.V."/>
            <person name="Beletsky A.V."/>
            <person name="Frank Y.A."/>
            <person name="Karnachuk O.V."/>
            <person name="Ravin N.V."/>
        </authorList>
    </citation>
    <scope>NUCLEOTIDE SEQUENCE [LARGE SCALE GENOMIC DNA]</scope>
</reference>
<dbReference type="GO" id="GO:0008841">
    <property type="term" value="F:dihydrofolate synthase activity"/>
    <property type="evidence" value="ECO:0007669"/>
    <property type="project" value="TreeGrafter"/>
</dbReference>
<dbReference type="InterPro" id="IPR013221">
    <property type="entry name" value="Mur_ligase_cen"/>
</dbReference>
<keyword evidence="5" id="KW-0547">Nucleotide-binding</keyword>
<dbReference type="Gene3D" id="3.40.1190.10">
    <property type="entry name" value="Mur-like, catalytic domain"/>
    <property type="match status" value="1"/>
</dbReference>
<evidence type="ECO:0000256" key="3">
    <source>
        <dbReference type="ARBA" id="ARBA00022598"/>
    </source>
</evidence>
<evidence type="ECO:0000256" key="2">
    <source>
        <dbReference type="ARBA" id="ARBA00013025"/>
    </source>
</evidence>
<feature type="domain" description="Mur ligase central" evidence="11">
    <location>
        <begin position="54"/>
        <end position="204"/>
    </location>
</feature>
<dbReference type="GO" id="GO:0005737">
    <property type="term" value="C:cytoplasm"/>
    <property type="evidence" value="ECO:0007669"/>
    <property type="project" value="TreeGrafter"/>
</dbReference>
<evidence type="ECO:0000259" key="10">
    <source>
        <dbReference type="Pfam" id="PF02875"/>
    </source>
</evidence>
<evidence type="ECO:0000313" key="13">
    <source>
        <dbReference type="Proteomes" id="UP000426444"/>
    </source>
</evidence>
<evidence type="ECO:0000313" key="12">
    <source>
        <dbReference type="EMBL" id="QGU00056.1"/>
    </source>
</evidence>
<gene>
    <name evidence="12" type="ORF">SYNTR_1462</name>
</gene>
<dbReference type="GO" id="GO:0005524">
    <property type="term" value="F:ATP binding"/>
    <property type="evidence" value="ECO:0007669"/>
    <property type="project" value="UniProtKB-KW"/>
</dbReference>
<accession>A0A6I6DBP5</accession>
<dbReference type="InterPro" id="IPR001645">
    <property type="entry name" value="Folylpolyglutamate_synth"/>
</dbReference>
<dbReference type="KEGG" id="salq:SYNTR_1462"/>
<evidence type="ECO:0000256" key="7">
    <source>
        <dbReference type="ARBA" id="ARBA00022842"/>
    </source>
</evidence>
<dbReference type="SUPFAM" id="SSF53623">
    <property type="entry name" value="MurD-like peptide ligases, catalytic domain"/>
    <property type="match status" value="1"/>
</dbReference>
<keyword evidence="3 12" id="KW-0436">Ligase</keyword>
<sequence>MGRFTSPHLYSYFERITINEYEIEPSILMDYLYNVKNHAKSLEDEGHEYPTEFEILTAIALKCFKDYKVDIAILEVGMGGIYDSTNVIESPLVSVITSIGCDHTQYLGDTLKEIAHNKAGIIKTNVPVVTGEINDDALSVIRKRATQLNARLFHANEIKIKLLKPPDLSGFTIDIKGLSINIESVKISLLGDFQLTNISVSILVLEILKNNGYKITNEIIAKTFPSLKHPGRLEIVSNNPLVIVDVAHNPQGSQALARSLETLLPNKKKVLVCGFLDDKDIQENLKPLGNKTKICIITKPKSHRSSNWHNIAFIWQQEFPHIKFIVEENIQRAVEKGFSLVGTGEYLLIAGSFYLLSEARQLFVQN</sequence>
<dbReference type="InterPro" id="IPR004101">
    <property type="entry name" value="Mur_ligase_C"/>
</dbReference>
<dbReference type="EMBL" id="CP046457">
    <property type="protein sequence ID" value="QGU00056.1"/>
    <property type="molecule type" value="Genomic_DNA"/>
</dbReference>
<comment type="catalytic activity">
    <reaction evidence="9">
        <text>(6S)-5,6,7,8-tetrahydrofolyl-(gamma-L-Glu)(n) + L-glutamate + ATP = (6S)-5,6,7,8-tetrahydrofolyl-(gamma-L-Glu)(n+1) + ADP + phosphate + H(+)</text>
        <dbReference type="Rhea" id="RHEA:10580"/>
        <dbReference type="Rhea" id="RHEA-COMP:14738"/>
        <dbReference type="Rhea" id="RHEA-COMP:14740"/>
        <dbReference type="ChEBI" id="CHEBI:15378"/>
        <dbReference type="ChEBI" id="CHEBI:29985"/>
        <dbReference type="ChEBI" id="CHEBI:30616"/>
        <dbReference type="ChEBI" id="CHEBI:43474"/>
        <dbReference type="ChEBI" id="CHEBI:141005"/>
        <dbReference type="ChEBI" id="CHEBI:456216"/>
        <dbReference type="EC" id="6.3.2.17"/>
    </reaction>
</comment>
<dbReference type="PANTHER" id="PTHR11136:SF0">
    <property type="entry name" value="DIHYDROFOLATE SYNTHETASE-RELATED"/>
    <property type="match status" value="1"/>
</dbReference>
<dbReference type="NCBIfam" id="TIGR01499">
    <property type="entry name" value="folC"/>
    <property type="match status" value="1"/>
</dbReference>
<organism evidence="12 13">
    <name type="scientific">Candidatus Syntrophocurvum alkaliphilum</name>
    <dbReference type="NCBI Taxonomy" id="2293317"/>
    <lineage>
        <taxon>Bacteria</taxon>
        <taxon>Bacillati</taxon>
        <taxon>Bacillota</taxon>
        <taxon>Clostridia</taxon>
        <taxon>Eubacteriales</taxon>
        <taxon>Syntrophomonadaceae</taxon>
        <taxon>Candidatus Syntrophocurvum</taxon>
    </lineage>
</organism>
<keyword evidence="13" id="KW-1185">Reference proteome</keyword>
<dbReference type="AlphaFoldDB" id="A0A6I6DBP5"/>
<evidence type="ECO:0000256" key="8">
    <source>
        <dbReference type="ARBA" id="ARBA00030592"/>
    </source>
</evidence>
<keyword evidence="7" id="KW-0460">Magnesium</keyword>
<dbReference type="SUPFAM" id="SSF53244">
    <property type="entry name" value="MurD-like peptide ligases, peptide-binding domain"/>
    <property type="match status" value="1"/>
</dbReference>
<comment type="similarity">
    <text evidence="1">Belongs to the folylpolyglutamate synthase family.</text>
</comment>
<dbReference type="PROSITE" id="PS01012">
    <property type="entry name" value="FOLYLPOLYGLU_SYNT_2"/>
    <property type="match status" value="1"/>
</dbReference>
<dbReference type="EC" id="6.3.2.17" evidence="2"/>
<dbReference type="PANTHER" id="PTHR11136">
    <property type="entry name" value="FOLYLPOLYGLUTAMATE SYNTHASE-RELATED"/>
    <property type="match status" value="1"/>
</dbReference>
<dbReference type="Proteomes" id="UP000426444">
    <property type="component" value="Chromosome"/>
</dbReference>
<keyword evidence="6" id="KW-0067">ATP-binding</keyword>
<feature type="domain" description="Mur ligase C-terminal" evidence="10">
    <location>
        <begin position="231"/>
        <end position="353"/>
    </location>
</feature>
<evidence type="ECO:0000256" key="9">
    <source>
        <dbReference type="ARBA" id="ARBA00047493"/>
    </source>
</evidence>
<dbReference type="InterPro" id="IPR018109">
    <property type="entry name" value="Folylpolyglutamate_synth_CS"/>
</dbReference>
<keyword evidence="4" id="KW-0479">Metal-binding</keyword>